<dbReference type="Pfam" id="PF13391">
    <property type="entry name" value="HNH_2"/>
    <property type="match status" value="1"/>
</dbReference>
<gene>
    <name evidence="2" type="ORF">SAMN02745166_04845</name>
</gene>
<dbReference type="OrthoDB" id="5678128at2"/>
<evidence type="ECO:0000259" key="1">
    <source>
        <dbReference type="Pfam" id="PF13391"/>
    </source>
</evidence>
<dbReference type="GO" id="GO:0004519">
    <property type="term" value="F:endonuclease activity"/>
    <property type="evidence" value="ECO:0007669"/>
    <property type="project" value="UniProtKB-KW"/>
</dbReference>
<keyword evidence="3" id="KW-1185">Reference proteome</keyword>
<dbReference type="RefSeq" id="WP_078815959.1">
    <property type="nucleotide sequence ID" value="NZ_FUYE01000025.1"/>
</dbReference>
<evidence type="ECO:0000313" key="2">
    <source>
        <dbReference type="EMBL" id="SKB08016.1"/>
    </source>
</evidence>
<dbReference type="AlphaFoldDB" id="A0A1T4Z238"/>
<protein>
    <submittedName>
        <fullName evidence="2">Putative restriction endonuclease</fullName>
    </submittedName>
</protein>
<proteinExistence type="predicted"/>
<dbReference type="InterPro" id="IPR003615">
    <property type="entry name" value="HNH_nuc"/>
</dbReference>
<dbReference type="EMBL" id="FUYE01000025">
    <property type="protein sequence ID" value="SKB08016.1"/>
    <property type="molecule type" value="Genomic_DNA"/>
</dbReference>
<name>A0A1T4Z238_9BACT</name>
<organism evidence="2 3">
    <name type="scientific">Prosthecobacter debontii</name>
    <dbReference type="NCBI Taxonomy" id="48467"/>
    <lineage>
        <taxon>Bacteria</taxon>
        <taxon>Pseudomonadati</taxon>
        <taxon>Verrucomicrobiota</taxon>
        <taxon>Verrucomicrobiia</taxon>
        <taxon>Verrucomicrobiales</taxon>
        <taxon>Verrucomicrobiaceae</taxon>
        <taxon>Prosthecobacter</taxon>
    </lineage>
</organism>
<dbReference type="Proteomes" id="UP000190774">
    <property type="component" value="Unassembled WGS sequence"/>
</dbReference>
<keyword evidence="2" id="KW-0378">Hydrolase</keyword>
<reference evidence="3" key="1">
    <citation type="submission" date="2017-02" db="EMBL/GenBank/DDBJ databases">
        <authorList>
            <person name="Varghese N."/>
            <person name="Submissions S."/>
        </authorList>
    </citation>
    <scope>NUCLEOTIDE SEQUENCE [LARGE SCALE GENOMIC DNA]</scope>
    <source>
        <strain evidence="3">ATCC 700200</strain>
    </source>
</reference>
<dbReference type="STRING" id="48467.SAMN02745166_04845"/>
<evidence type="ECO:0000313" key="3">
    <source>
        <dbReference type="Proteomes" id="UP000190774"/>
    </source>
</evidence>
<feature type="domain" description="HNH nuclease" evidence="1">
    <location>
        <begin position="156"/>
        <end position="208"/>
    </location>
</feature>
<sequence length="261" mass="30281">MPFNRIQYAALAWPVLTRTAAERGKISYKELAESVGVHWRQCRLFLESIQTYCIQKDLPPLTGLVVRKSDGLPGHGFIAWDIDNPEEAYERVYAKDWSEEINPFDFAAFGETEELLAHKLILPVPDWEAVYRKVEDRGMRQVIFRKALLQIYGGQCAMSDCRAEDLLEAAHIAPWSECTPQEKLDVRNGLLLASTYHDLFDKGWITVNENYRVIEGPDFPRGLQDRFVDWVTRHVLGRQLRMPADPRYRPLLDYIQRRNDG</sequence>
<keyword evidence="2" id="KW-0540">Nuclease</keyword>
<accession>A0A1T4Z238</accession>
<keyword evidence="2" id="KW-0255">Endonuclease</keyword>